<comment type="caution">
    <text evidence="3">The sequence shown here is derived from an EMBL/GenBank/DDBJ whole genome shotgun (WGS) entry which is preliminary data.</text>
</comment>
<dbReference type="InterPro" id="IPR059217">
    <property type="entry name" value="LA3751_2-like"/>
</dbReference>
<dbReference type="NCBIfam" id="NF047440">
    <property type="entry name" value="LA3751_2_3_fam"/>
    <property type="match status" value="1"/>
</dbReference>
<evidence type="ECO:0000313" key="4">
    <source>
        <dbReference type="Proteomes" id="UP000298009"/>
    </source>
</evidence>
<dbReference type="AlphaFoldDB" id="A0A4R9HZL9"/>
<dbReference type="PROSITE" id="PS50156">
    <property type="entry name" value="SSD"/>
    <property type="match status" value="1"/>
</dbReference>
<reference evidence="3" key="1">
    <citation type="journal article" date="2019" name="PLoS Negl. Trop. Dis.">
        <title>Revisiting the worldwide diversity of Leptospira species in the environment.</title>
        <authorList>
            <person name="Vincent A.T."/>
            <person name="Schiettekatte O."/>
            <person name="Bourhy P."/>
            <person name="Veyrier F.J."/>
            <person name="Picardeau M."/>
        </authorList>
    </citation>
    <scope>NUCLEOTIDE SEQUENCE [LARGE SCALE GENOMIC DNA]</scope>
    <source>
        <strain evidence="3">201800287</strain>
    </source>
</reference>
<dbReference type="InterPro" id="IPR000731">
    <property type="entry name" value="SSD"/>
</dbReference>
<feature type="transmembrane region" description="Helical" evidence="1">
    <location>
        <begin position="97"/>
        <end position="121"/>
    </location>
</feature>
<keyword evidence="1" id="KW-0472">Membrane</keyword>
<evidence type="ECO:0000313" key="3">
    <source>
        <dbReference type="EMBL" id="TGK78414.1"/>
    </source>
</evidence>
<dbReference type="OrthoDB" id="345553at2"/>
<keyword evidence="4" id="KW-1185">Reference proteome</keyword>
<feature type="transmembrane region" description="Helical" evidence="1">
    <location>
        <begin position="312"/>
        <end position="329"/>
    </location>
</feature>
<keyword evidence="1" id="KW-0812">Transmembrane</keyword>
<feature type="transmembrane region" description="Helical" evidence="1">
    <location>
        <begin position="7"/>
        <end position="24"/>
    </location>
</feature>
<dbReference type="RefSeq" id="WP_135602945.1">
    <property type="nucleotide sequence ID" value="NZ_RQFK01000033.1"/>
</dbReference>
<gene>
    <name evidence="3" type="ORF">EHQ24_17855</name>
</gene>
<name>A0A4R9HZL9_9LEPT</name>
<keyword evidence="1" id="KW-1133">Transmembrane helix</keyword>
<sequence>MGFPKRFCIYFLIILIPFFYRWKWNDHSVFISSDPEIKYYQVLNSLAGGSAEECYFPAKELGFEVSMIPFGYPWAFFLKNGNCVFQYPVLFTWIQKLILLVVSIKWITYIPILFFLLNFFLLDRILNQYEKRGNFVLLSVLFIQCLTPIFLSSLDYSELTLTNFFLLAAILSFLEFQDKSEFRYGLLLAVAIVFNFQLRPESSIALILFLGISFLISENKVSLFKRLIPYILLCMGLQILFFLWNHDVYGHFLGMRGLNTVTDMESGNLQRDLGREWIADLWGNEFKIGIFKGYPILILATLSLWWERKSPIFPFLISGTIFILLLPIISPYRAGVDIFGMRYFESGVYLLMVGTFLSFGKRQFKIPVYLLFLPLVYFSYKSDTRAIKQWSSSAKLYHQVMEQIDNLKPDLIVQRGLSISYLVGYSYVKYPQLAVYSNEDWLKVENQLQNKDNRILYLEWEGNQLVNAEFPTAIWKEKFDINFKLKPVKYKIQSEFTLAHFKGFLLEKK</sequence>
<dbReference type="EMBL" id="RQFK01000033">
    <property type="protein sequence ID" value="TGK78414.1"/>
    <property type="molecule type" value="Genomic_DNA"/>
</dbReference>
<proteinExistence type="predicted"/>
<feature type="transmembrane region" description="Helical" evidence="1">
    <location>
        <begin position="156"/>
        <end position="174"/>
    </location>
</feature>
<feature type="transmembrane region" description="Helical" evidence="1">
    <location>
        <begin position="227"/>
        <end position="246"/>
    </location>
</feature>
<feature type="transmembrane region" description="Helical" evidence="1">
    <location>
        <begin position="341"/>
        <end position="358"/>
    </location>
</feature>
<organism evidence="3 4">
    <name type="scientific">Leptospira noumeaensis</name>
    <dbReference type="NCBI Taxonomy" id="2484964"/>
    <lineage>
        <taxon>Bacteria</taxon>
        <taxon>Pseudomonadati</taxon>
        <taxon>Spirochaetota</taxon>
        <taxon>Spirochaetia</taxon>
        <taxon>Leptospirales</taxon>
        <taxon>Leptospiraceae</taxon>
        <taxon>Leptospira</taxon>
    </lineage>
</organism>
<dbReference type="Proteomes" id="UP000298009">
    <property type="component" value="Unassembled WGS sequence"/>
</dbReference>
<feature type="transmembrane region" description="Helical" evidence="1">
    <location>
        <begin position="133"/>
        <end position="150"/>
    </location>
</feature>
<accession>A0A4R9HZL9</accession>
<feature type="transmembrane region" description="Helical" evidence="1">
    <location>
        <begin position="288"/>
        <end position="306"/>
    </location>
</feature>
<evidence type="ECO:0000256" key="1">
    <source>
        <dbReference type="SAM" id="Phobius"/>
    </source>
</evidence>
<feature type="domain" description="SSD" evidence="2">
    <location>
        <begin position="157"/>
        <end position="243"/>
    </location>
</feature>
<evidence type="ECO:0000259" key="2">
    <source>
        <dbReference type="PROSITE" id="PS50156"/>
    </source>
</evidence>
<protein>
    <recommendedName>
        <fullName evidence="2">SSD domain-containing protein</fullName>
    </recommendedName>
</protein>